<keyword evidence="3" id="KW-1185">Reference proteome</keyword>
<dbReference type="PANTHER" id="PTHR47791:SF1">
    <property type="entry name" value="ENDO MANNANASE, GH76 FAMILY (EUROFUNG)"/>
    <property type="match status" value="1"/>
</dbReference>
<feature type="signal peptide" evidence="1">
    <location>
        <begin position="1"/>
        <end position="19"/>
    </location>
</feature>
<dbReference type="PANTHER" id="PTHR47791">
    <property type="entry name" value="MEIOTICALLY UP-REGULATED GENE 191 PROTEIN"/>
    <property type="match status" value="1"/>
</dbReference>
<dbReference type="InterPro" id="IPR053169">
    <property type="entry name" value="MUG_Protein"/>
</dbReference>
<dbReference type="EMBL" id="JAADJZ010000008">
    <property type="protein sequence ID" value="KAF2873076.1"/>
    <property type="molecule type" value="Genomic_DNA"/>
</dbReference>
<dbReference type="GO" id="GO:0016787">
    <property type="term" value="F:hydrolase activity"/>
    <property type="evidence" value="ECO:0007669"/>
    <property type="project" value="UniProtKB-KW"/>
</dbReference>
<dbReference type="OrthoDB" id="9984024at2759"/>
<proteinExistence type="predicted"/>
<keyword evidence="2" id="KW-0378">Hydrolase</keyword>
<dbReference type="Pfam" id="PF03663">
    <property type="entry name" value="Glyco_hydro_76"/>
    <property type="match status" value="1"/>
</dbReference>
<name>A0A7C8MA96_9PLEO</name>
<sequence length="351" mass="38688">MKCFQSLFISILCVGPALANYEDNASSAIKTLQDEWYDVNTGLWNDLWWQSGNMVETIARLGRYDADFRPTASNIIANTYSKAANRKNATNWRNDFYDDMGWWAMAWISSYDMTGDRKYLNTAKDIFEDMTGGWTTPCGGGIWWDKPHTAIAAISNELFLSVAAHLTNRVSGDERTNYMHNAENEWDWFSRTGIINGDNLINDGIDLATCRNNGVTTWSYNQGVVLAGLSELSRATSNRDYTAYAHRIASATITKLTVNGILAEPVEEPPPPNDTDSQFKGAFVRGLAVLHANEPRQQYADFLKKNADAAWSLAKAADGVIGPKWQGPPNNANPASHASGIDVLVAAAQAG</sequence>
<keyword evidence="1" id="KW-0732">Signal</keyword>
<comment type="caution">
    <text evidence="2">The sequence shown here is derived from an EMBL/GenBank/DDBJ whole genome shotgun (WGS) entry which is preliminary data.</text>
</comment>
<accession>A0A7C8MA96</accession>
<dbReference type="InterPro" id="IPR005198">
    <property type="entry name" value="Glyco_hydro_76"/>
</dbReference>
<dbReference type="Proteomes" id="UP000481861">
    <property type="component" value="Unassembled WGS sequence"/>
</dbReference>
<protein>
    <submittedName>
        <fullName evidence="2">Glycosyl hydrolase</fullName>
    </submittedName>
</protein>
<dbReference type="GO" id="GO:0005975">
    <property type="term" value="P:carbohydrate metabolic process"/>
    <property type="evidence" value="ECO:0007669"/>
    <property type="project" value="InterPro"/>
</dbReference>
<evidence type="ECO:0000313" key="2">
    <source>
        <dbReference type="EMBL" id="KAF2873076.1"/>
    </source>
</evidence>
<gene>
    <name evidence="2" type="ORF">BDV95DRAFT_627852</name>
</gene>
<organism evidence="2 3">
    <name type="scientific">Massariosphaeria phaeospora</name>
    <dbReference type="NCBI Taxonomy" id="100035"/>
    <lineage>
        <taxon>Eukaryota</taxon>
        <taxon>Fungi</taxon>
        <taxon>Dikarya</taxon>
        <taxon>Ascomycota</taxon>
        <taxon>Pezizomycotina</taxon>
        <taxon>Dothideomycetes</taxon>
        <taxon>Pleosporomycetidae</taxon>
        <taxon>Pleosporales</taxon>
        <taxon>Pleosporales incertae sedis</taxon>
        <taxon>Massariosphaeria</taxon>
    </lineage>
</organism>
<feature type="chain" id="PRO_5028966616" evidence="1">
    <location>
        <begin position="20"/>
        <end position="351"/>
    </location>
</feature>
<evidence type="ECO:0000256" key="1">
    <source>
        <dbReference type="SAM" id="SignalP"/>
    </source>
</evidence>
<dbReference type="AlphaFoldDB" id="A0A7C8MA96"/>
<dbReference type="InterPro" id="IPR008928">
    <property type="entry name" value="6-hairpin_glycosidase_sf"/>
</dbReference>
<dbReference type="Gene3D" id="1.50.10.20">
    <property type="match status" value="1"/>
</dbReference>
<reference evidence="2 3" key="1">
    <citation type="submission" date="2020-01" db="EMBL/GenBank/DDBJ databases">
        <authorList>
            <consortium name="DOE Joint Genome Institute"/>
            <person name="Haridas S."/>
            <person name="Albert R."/>
            <person name="Binder M."/>
            <person name="Bloem J."/>
            <person name="Labutti K."/>
            <person name="Salamov A."/>
            <person name="Andreopoulos B."/>
            <person name="Baker S.E."/>
            <person name="Barry K."/>
            <person name="Bills G."/>
            <person name="Bluhm B.H."/>
            <person name="Cannon C."/>
            <person name="Castanera R."/>
            <person name="Culley D.E."/>
            <person name="Daum C."/>
            <person name="Ezra D."/>
            <person name="Gonzalez J.B."/>
            <person name="Henrissat B."/>
            <person name="Kuo A."/>
            <person name="Liang C."/>
            <person name="Lipzen A."/>
            <person name="Lutzoni F."/>
            <person name="Magnuson J."/>
            <person name="Mondo S."/>
            <person name="Nolan M."/>
            <person name="Ohm R."/>
            <person name="Pangilinan J."/>
            <person name="Park H.-J.H."/>
            <person name="Ramirez L."/>
            <person name="Alfaro M."/>
            <person name="Sun H."/>
            <person name="Tritt A."/>
            <person name="Yoshinaga Y."/>
            <person name="Zwiers L.-H.L."/>
            <person name="Turgeon B.G."/>
            <person name="Goodwin S.B."/>
            <person name="Spatafora J.W."/>
            <person name="Crous P.W."/>
            <person name="Grigoriev I.V."/>
        </authorList>
    </citation>
    <scope>NUCLEOTIDE SEQUENCE [LARGE SCALE GENOMIC DNA]</scope>
    <source>
        <strain evidence="2 3">CBS 611.86</strain>
    </source>
</reference>
<dbReference type="SUPFAM" id="SSF48208">
    <property type="entry name" value="Six-hairpin glycosidases"/>
    <property type="match status" value="1"/>
</dbReference>
<evidence type="ECO:0000313" key="3">
    <source>
        <dbReference type="Proteomes" id="UP000481861"/>
    </source>
</evidence>